<reference evidence="2" key="1">
    <citation type="journal article" date="2022" name="bioRxiv">
        <title>Sequencing and chromosome-scale assembly of the giantPleurodeles waltlgenome.</title>
        <authorList>
            <person name="Brown T."/>
            <person name="Elewa A."/>
            <person name="Iarovenko S."/>
            <person name="Subramanian E."/>
            <person name="Araus A.J."/>
            <person name="Petzold A."/>
            <person name="Susuki M."/>
            <person name="Suzuki K.-i.T."/>
            <person name="Hayashi T."/>
            <person name="Toyoda A."/>
            <person name="Oliveira C."/>
            <person name="Osipova E."/>
            <person name="Leigh N.D."/>
            <person name="Simon A."/>
            <person name="Yun M.H."/>
        </authorList>
    </citation>
    <scope>NUCLEOTIDE SEQUENCE</scope>
    <source>
        <strain evidence="2">20211129_DDA</strain>
        <tissue evidence="2">Liver</tissue>
    </source>
</reference>
<organism evidence="2 3">
    <name type="scientific">Pleurodeles waltl</name>
    <name type="common">Iberian ribbed newt</name>
    <dbReference type="NCBI Taxonomy" id="8319"/>
    <lineage>
        <taxon>Eukaryota</taxon>
        <taxon>Metazoa</taxon>
        <taxon>Chordata</taxon>
        <taxon>Craniata</taxon>
        <taxon>Vertebrata</taxon>
        <taxon>Euteleostomi</taxon>
        <taxon>Amphibia</taxon>
        <taxon>Batrachia</taxon>
        <taxon>Caudata</taxon>
        <taxon>Salamandroidea</taxon>
        <taxon>Salamandridae</taxon>
        <taxon>Pleurodelinae</taxon>
        <taxon>Pleurodeles</taxon>
    </lineage>
</organism>
<feature type="region of interest" description="Disordered" evidence="1">
    <location>
        <begin position="41"/>
        <end position="109"/>
    </location>
</feature>
<dbReference type="AlphaFoldDB" id="A0AAV7RCP4"/>
<evidence type="ECO:0000313" key="3">
    <source>
        <dbReference type="Proteomes" id="UP001066276"/>
    </source>
</evidence>
<accession>A0AAV7RCP4</accession>
<gene>
    <name evidence="2" type="ORF">NDU88_003283</name>
</gene>
<evidence type="ECO:0000313" key="2">
    <source>
        <dbReference type="EMBL" id="KAJ1150492.1"/>
    </source>
</evidence>
<dbReference type="EMBL" id="JANPWB010000009">
    <property type="protein sequence ID" value="KAJ1150492.1"/>
    <property type="molecule type" value="Genomic_DNA"/>
</dbReference>
<sequence>MVYCSPRAPVPDPRGIRYIHGLARPRDSRVIQPSSLKRLARRVPCAASPESPLQESVSGPLAGSRQPSGAQYGVPLPLGEAGTQDTPSQHRPVPCAGQLPPGRTPELTGILPPRPGNALYSSGNICCRPARAASAMLPARLGV</sequence>
<name>A0AAV7RCP4_PLEWA</name>
<dbReference type="Proteomes" id="UP001066276">
    <property type="component" value="Chromosome 5"/>
</dbReference>
<protein>
    <submittedName>
        <fullName evidence="2">Uncharacterized protein</fullName>
    </submittedName>
</protein>
<comment type="caution">
    <text evidence="2">The sequence shown here is derived from an EMBL/GenBank/DDBJ whole genome shotgun (WGS) entry which is preliminary data.</text>
</comment>
<proteinExistence type="predicted"/>
<evidence type="ECO:0000256" key="1">
    <source>
        <dbReference type="SAM" id="MobiDB-lite"/>
    </source>
</evidence>
<keyword evidence="3" id="KW-1185">Reference proteome</keyword>